<evidence type="ECO:0000313" key="1">
    <source>
        <dbReference type="EMBL" id="EUC67582.1"/>
    </source>
</evidence>
<name>X8JUY3_9AGAM</name>
<gene>
    <name evidence="1" type="ORF">RSOL_558270</name>
</gene>
<organism evidence="1 2">
    <name type="scientific">Rhizoctonia solani AG-3 Rhs1AP</name>
    <dbReference type="NCBI Taxonomy" id="1086054"/>
    <lineage>
        <taxon>Eukaryota</taxon>
        <taxon>Fungi</taxon>
        <taxon>Dikarya</taxon>
        <taxon>Basidiomycota</taxon>
        <taxon>Agaricomycotina</taxon>
        <taxon>Agaricomycetes</taxon>
        <taxon>Cantharellales</taxon>
        <taxon>Ceratobasidiaceae</taxon>
        <taxon>Rhizoctonia</taxon>
    </lineage>
</organism>
<dbReference type="AlphaFoldDB" id="X8JUY3"/>
<dbReference type="Proteomes" id="UP000030108">
    <property type="component" value="Unassembled WGS sequence"/>
</dbReference>
<evidence type="ECO:0000313" key="2">
    <source>
        <dbReference type="Proteomes" id="UP000030108"/>
    </source>
</evidence>
<reference evidence="2" key="1">
    <citation type="journal article" date="2014" name="Genome Announc.">
        <title>Draft genome sequence of the plant-pathogenic soil fungus Rhizoctonia solani anastomosis group 3 strain Rhs1AP.</title>
        <authorList>
            <person name="Cubeta M.A."/>
            <person name="Thomas E."/>
            <person name="Dean R.A."/>
            <person name="Jabaji S."/>
            <person name="Neate S.M."/>
            <person name="Tavantzis S."/>
            <person name="Toda T."/>
            <person name="Vilgalys R."/>
            <person name="Bharathan N."/>
            <person name="Fedorova-Abrams N."/>
            <person name="Pakala S.B."/>
            <person name="Pakala S.M."/>
            <person name="Zafar N."/>
            <person name="Joardar V."/>
            <person name="Losada L."/>
            <person name="Nierman W.C."/>
        </authorList>
    </citation>
    <scope>NUCLEOTIDE SEQUENCE [LARGE SCALE GENOMIC DNA]</scope>
    <source>
        <strain evidence="2">AG-3</strain>
    </source>
</reference>
<dbReference type="EMBL" id="JATN01000215">
    <property type="protein sequence ID" value="EUC67582.1"/>
    <property type="molecule type" value="Genomic_DNA"/>
</dbReference>
<protein>
    <submittedName>
        <fullName evidence="1">Fungal zn(2)-cys(6) binuclear cluster domain protein</fullName>
    </submittedName>
</protein>
<proteinExistence type="predicted"/>
<comment type="caution">
    <text evidence="1">The sequence shown here is derived from an EMBL/GenBank/DDBJ whole genome shotgun (WGS) entry which is preliminary data.</text>
</comment>
<sequence length="84" mass="9194">MVIVALLEDFGSCIDPAVKGLEEIRSKRTIVAAGVDPSLSMGRIVVQESWRLVALISLFMVLCGADPKDARATKVHSKFMKLYT</sequence>
<accession>X8JUY3</accession>